<evidence type="ECO:0000313" key="1">
    <source>
        <dbReference type="EMBL" id="HHH13465.1"/>
    </source>
</evidence>
<name>A0A7C5N774_9GAMM</name>
<dbReference type="Pfam" id="PF13036">
    <property type="entry name" value="LpoB"/>
    <property type="match status" value="1"/>
</dbReference>
<accession>A0A7C5N774</accession>
<evidence type="ECO:0008006" key="2">
    <source>
        <dbReference type="Google" id="ProtNLM"/>
    </source>
</evidence>
<dbReference type="Proteomes" id="UP000886100">
    <property type="component" value="Unassembled WGS sequence"/>
</dbReference>
<dbReference type="EMBL" id="DROM01000272">
    <property type="protein sequence ID" value="HHH13465.1"/>
    <property type="molecule type" value="Genomic_DNA"/>
</dbReference>
<organism evidence="1">
    <name type="scientific">Thiolapillus brandeum</name>
    <dbReference type="NCBI Taxonomy" id="1076588"/>
    <lineage>
        <taxon>Bacteria</taxon>
        <taxon>Pseudomonadati</taxon>
        <taxon>Pseudomonadota</taxon>
        <taxon>Gammaproteobacteria</taxon>
        <taxon>Chromatiales</taxon>
        <taxon>Sedimenticolaceae</taxon>
        <taxon>Thiolapillus</taxon>
    </lineage>
</organism>
<dbReference type="PROSITE" id="PS51257">
    <property type="entry name" value="PROKAR_LIPOPROTEIN"/>
    <property type="match status" value="1"/>
</dbReference>
<gene>
    <name evidence="1" type="ORF">ENJ98_04450</name>
</gene>
<proteinExistence type="predicted"/>
<dbReference type="Gene3D" id="3.40.50.10610">
    <property type="entry name" value="ABC-type transport auxiliary lipoprotein component"/>
    <property type="match status" value="1"/>
</dbReference>
<reference evidence="1" key="1">
    <citation type="journal article" date="2020" name="mSystems">
        <title>Genome- and Community-Level Interaction Insights into Carbon Utilization and Element Cycling Functions of Hydrothermarchaeota in Hydrothermal Sediment.</title>
        <authorList>
            <person name="Zhou Z."/>
            <person name="Liu Y."/>
            <person name="Xu W."/>
            <person name="Pan J."/>
            <person name="Luo Z.H."/>
            <person name="Li M."/>
        </authorList>
    </citation>
    <scope>NUCLEOTIDE SEQUENCE [LARGE SCALE GENOMIC DNA]</scope>
    <source>
        <strain evidence="1">HyVt-535</strain>
    </source>
</reference>
<protein>
    <recommendedName>
        <fullName evidence="2">Penicillin-binding protein activator LpoB</fullName>
    </recommendedName>
</protein>
<dbReference type="AlphaFoldDB" id="A0A7C5N774"/>
<sequence length="177" mass="19659">MNTRPTFAIACAAAILAGCQSNPVSFGKQANVAVVDSSSRAHLQAELTMADYTELAEMVTNKMLSSRFVKSWGKRKPRLILAKLRNNTDNENIRMADIYDRITETLLNSGTVRLVDRSATSFDYVVRSELSSNRQYGADGQELVGYKLELKMFTIDGEMKGQWSGTLTLAKGKKSFF</sequence>
<dbReference type="InterPro" id="IPR014094">
    <property type="entry name" value="LpoB"/>
</dbReference>
<comment type="caution">
    <text evidence="1">The sequence shown here is derived from an EMBL/GenBank/DDBJ whole genome shotgun (WGS) entry which is preliminary data.</text>
</comment>